<keyword evidence="1" id="KW-0812">Transmembrane</keyword>
<reference evidence="2 3" key="1">
    <citation type="submission" date="2019-11" db="EMBL/GenBank/DDBJ databases">
        <title>Genome sequences of 17 halophilic strains isolated from different environments.</title>
        <authorList>
            <person name="Furrow R.E."/>
        </authorList>
    </citation>
    <scope>NUCLEOTIDE SEQUENCE [LARGE SCALE GENOMIC DNA]</scope>
    <source>
        <strain evidence="2 3">22506_14_FS</strain>
    </source>
</reference>
<keyword evidence="1" id="KW-0472">Membrane</keyword>
<evidence type="ECO:0000256" key="1">
    <source>
        <dbReference type="SAM" id="Phobius"/>
    </source>
</evidence>
<accession>A0A845ETS9</accession>
<dbReference type="AlphaFoldDB" id="A0A845ETS9"/>
<feature type="transmembrane region" description="Helical" evidence="1">
    <location>
        <begin position="21"/>
        <end position="40"/>
    </location>
</feature>
<evidence type="ECO:0000313" key="3">
    <source>
        <dbReference type="Proteomes" id="UP000447833"/>
    </source>
</evidence>
<evidence type="ECO:0000313" key="2">
    <source>
        <dbReference type="EMBL" id="MYL61993.1"/>
    </source>
</evidence>
<dbReference type="RefSeq" id="WP_159785156.1">
    <property type="nucleotide sequence ID" value="NZ_WMEY01000001.1"/>
</dbReference>
<dbReference type="Proteomes" id="UP000447833">
    <property type="component" value="Unassembled WGS sequence"/>
</dbReference>
<name>A0A845ETS9_9BACL</name>
<dbReference type="EMBL" id="WMEY01000001">
    <property type="protein sequence ID" value="MYL61993.1"/>
    <property type="molecule type" value="Genomic_DNA"/>
</dbReference>
<sequence length="45" mass="5331">MKESWLTPEEIQYRRQRKEKMIYLLLPVSAIVIGAAIAFLTQMTY</sequence>
<proteinExistence type="predicted"/>
<comment type="caution">
    <text evidence="2">The sequence shown here is derived from an EMBL/GenBank/DDBJ whole genome shotgun (WGS) entry which is preliminary data.</text>
</comment>
<keyword evidence="1" id="KW-1133">Transmembrane helix</keyword>
<protein>
    <submittedName>
        <fullName evidence="2">Uncharacterized protein</fullName>
    </submittedName>
</protein>
<organism evidence="2 3">
    <name type="scientific">Guptibacillus hwajinpoensis</name>
    <dbReference type="NCBI Taxonomy" id="208199"/>
    <lineage>
        <taxon>Bacteria</taxon>
        <taxon>Bacillati</taxon>
        <taxon>Bacillota</taxon>
        <taxon>Bacilli</taxon>
        <taxon>Bacillales</taxon>
        <taxon>Guptibacillaceae</taxon>
        <taxon>Guptibacillus</taxon>
    </lineage>
</organism>
<gene>
    <name evidence="2" type="ORF">GLW07_01360</name>
</gene>